<sequence>MVNKQLVTFSLHGRINPAICDYSVARVNVSGKKETIMLKYVISPAKVLNEEERLLSFMDSSGKLT</sequence>
<dbReference type="EMBL" id="JAEAOA010000229">
    <property type="protein sequence ID" value="KAK3594812.1"/>
    <property type="molecule type" value="Genomic_DNA"/>
</dbReference>
<dbReference type="Proteomes" id="UP001195483">
    <property type="component" value="Unassembled WGS sequence"/>
</dbReference>
<evidence type="ECO:0000313" key="2">
    <source>
        <dbReference type="Proteomes" id="UP001195483"/>
    </source>
</evidence>
<proteinExistence type="predicted"/>
<keyword evidence="2" id="KW-1185">Reference proteome</keyword>
<reference evidence="1" key="1">
    <citation type="journal article" date="2021" name="Genome Biol. Evol.">
        <title>A High-Quality Reference Genome for a Parasitic Bivalve with Doubly Uniparental Inheritance (Bivalvia: Unionida).</title>
        <authorList>
            <person name="Smith C.H."/>
        </authorList>
    </citation>
    <scope>NUCLEOTIDE SEQUENCE</scope>
    <source>
        <strain evidence="1">CHS0354</strain>
    </source>
</reference>
<protein>
    <submittedName>
        <fullName evidence="1">Uncharacterized protein</fullName>
    </submittedName>
</protein>
<evidence type="ECO:0000313" key="1">
    <source>
        <dbReference type="EMBL" id="KAK3594812.1"/>
    </source>
</evidence>
<organism evidence="1 2">
    <name type="scientific">Potamilus streckersoni</name>
    <dbReference type="NCBI Taxonomy" id="2493646"/>
    <lineage>
        <taxon>Eukaryota</taxon>
        <taxon>Metazoa</taxon>
        <taxon>Spiralia</taxon>
        <taxon>Lophotrochozoa</taxon>
        <taxon>Mollusca</taxon>
        <taxon>Bivalvia</taxon>
        <taxon>Autobranchia</taxon>
        <taxon>Heteroconchia</taxon>
        <taxon>Palaeoheterodonta</taxon>
        <taxon>Unionida</taxon>
        <taxon>Unionoidea</taxon>
        <taxon>Unionidae</taxon>
        <taxon>Ambleminae</taxon>
        <taxon>Lampsilini</taxon>
        <taxon>Potamilus</taxon>
    </lineage>
</organism>
<reference evidence="1" key="2">
    <citation type="journal article" date="2021" name="Genome Biol. Evol.">
        <title>Developing a high-quality reference genome for a parasitic bivalve with doubly uniparental inheritance (Bivalvia: Unionida).</title>
        <authorList>
            <person name="Smith C.H."/>
        </authorList>
    </citation>
    <scope>NUCLEOTIDE SEQUENCE</scope>
    <source>
        <strain evidence="1">CHS0354</strain>
        <tissue evidence="1">Mantle</tissue>
    </source>
</reference>
<feature type="non-terminal residue" evidence="1">
    <location>
        <position position="65"/>
    </location>
</feature>
<comment type="caution">
    <text evidence="1">The sequence shown here is derived from an EMBL/GenBank/DDBJ whole genome shotgun (WGS) entry which is preliminary data.</text>
</comment>
<reference evidence="1" key="3">
    <citation type="submission" date="2023-05" db="EMBL/GenBank/DDBJ databases">
        <authorList>
            <person name="Smith C.H."/>
        </authorList>
    </citation>
    <scope>NUCLEOTIDE SEQUENCE</scope>
    <source>
        <strain evidence="1">CHS0354</strain>
        <tissue evidence="1">Mantle</tissue>
    </source>
</reference>
<dbReference type="AlphaFoldDB" id="A0AAE0VZD3"/>
<accession>A0AAE0VZD3</accession>
<gene>
    <name evidence="1" type="ORF">CHS0354_002850</name>
</gene>
<name>A0AAE0VZD3_9BIVA</name>